<dbReference type="KEGG" id="hhy:Halhy_4833"/>
<evidence type="ECO:0000256" key="2">
    <source>
        <dbReference type="ARBA" id="ARBA00001946"/>
    </source>
</evidence>
<feature type="domain" description="RNase H type-1" evidence="14">
    <location>
        <begin position="85"/>
        <end position="218"/>
    </location>
</feature>
<dbReference type="eggNOG" id="COG3341">
    <property type="taxonomic scope" value="Bacteria"/>
</dbReference>
<evidence type="ECO:0000256" key="12">
    <source>
        <dbReference type="PIRNR" id="PIRNR037839"/>
    </source>
</evidence>
<keyword evidence="8 12" id="KW-0479">Metal-binding</keyword>
<gene>
    <name evidence="15" type="ordered locus">Halhy_4833</name>
</gene>
<comment type="subcellular location">
    <subcellularLocation>
        <location evidence="12">Cytoplasm</location>
    </subcellularLocation>
</comment>
<proteinExistence type="inferred from homology"/>
<dbReference type="GO" id="GO:0043137">
    <property type="term" value="P:DNA replication, removal of RNA primer"/>
    <property type="evidence" value="ECO:0007669"/>
    <property type="project" value="TreeGrafter"/>
</dbReference>
<dbReference type="PANTHER" id="PTHR10642">
    <property type="entry name" value="RIBONUCLEASE H1"/>
    <property type="match status" value="1"/>
</dbReference>
<keyword evidence="11 12" id="KW-0460">Magnesium</keyword>
<dbReference type="InterPro" id="IPR011320">
    <property type="entry name" value="RNase_H1_N"/>
</dbReference>
<feature type="binding site" evidence="13">
    <location>
        <position position="131"/>
    </location>
    <ligand>
        <name>Mg(2+)</name>
        <dbReference type="ChEBI" id="CHEBI:18420"/>
        <label>2</label>
    </ligand>
</feature>
<evidence type="ECO:0000256" key="11">
    <source>
        <dbReference type="ARBA" id="ARBA00022842"/>
    </source>
</evidence>
<sequence>MPIPTMSKAKKYYVVWTGAKPGIYESWAECQAQINGFPGARYKSYESKAEADKAFKQTAPSFKPGAAKTSGSQSIIKRIPKAKSAIIKDSISVDAACSGNPGKMEYQGVWTDSKEQIFHQAFPLGTNNIGEFLALVHALALCQKKGWNYPIYSDSVNAMKWIKQKKCKTTLVENQKTEELYEVIDRAEKWLAENTYTNKLIKWETEDWGEIPADFGRK</sequence>
<evidence type="ECO:0000256" key="13">
    <source>
        <dbReference type="PIRSR" id="PIRSR037839-1"/>
    </source>
</evidence>
<dbReference type="InterPro" id="IPR009027">
    <property type="entry name" value="Ribosomal_bL9/RNase_H1_N"/>
</dbReference>
<feature type="binding site" evidence="13">
    <location>
        <position position="214"/>
    </location>
    <ligand>
        <name>Mg(2+)</name>
        <dbReference type="ChEBI" id="CHEBI:18420"/>
        <label>1</label>
    </ligand>
</feature>
<keyword evidence="12" id="KW-0963">Cytoplasm</keyword>
<evidence type="ECO:0000256" key="10">
    <source>
        <dbReference type="ARBA" id="ARBA00022801"/>
    </source>
</evidence>
<evidence type="ECO:0000256" key="5">
    <source>
        <dbReference type="ARBA" id="ARBA00012180"/>
    </source>
</evidence>
<dbReference type="eggNOG" id="COG0328">
    <property type="taxonomic scope" value="Bacteria"/>
</dbReference>
<dbReference type="Gene3D" id="3.30.420.10">
    <property type="entry name" value="Ribonuclease H-like superfamily/Ribonuclease H"/>
    <property type="match status" value="1"/>
</dbReference>
<name>F4KYX9_HALH1</name>
<feature type="binding site" evidence="13">
    <location>
        <position position="94"/>
    </location>
    <ligand>
        <name>Mg(2+)</name>
        <dbReference type="ChEBI" id="CHEBI:18420"/>
        <label>1</label>
    </ligand>
</feature>
<evidence type="ECO:0000256" key="4">
    <source>
        <dbReference type="ARBA" id="ARBA00005300"/>
    </source>
</evidence>
<dbReference type="InterPro" id="IPR012337">
    <property type="entry name" value="RNaseH-like_sf"/>
</dbReference>
<dbReference type="HOGENOM" id="CLU_080985_1_0_10"/>
<keyword evidence="13" id="KW-0464">Manganese</keyword>
<accession>F4KYX9</accession>
<dbReference type="InterPro" id="IPR036397">
    <property type="entry name" value="RNaseH_sf"/>
</dbReference>
<keyword evidence="10 12" id="KW-0378">Hydrolase</keyword>
<keyword evidence="9 12" id="KW-0255">Endonuclease</keyword>
<dbReference type="GO" id="GO:0005737">
    <property type="term" value="C:cytoplasm"/>
    <property type="evidence" value="ECO:0007669"/>
    <property type="project" value="UniProtKB-SubCell"/>
</dbReference>
<dbReference type="InterPro" id="IPR050092">
    <property type="entry name" value="RNase_H"/>
</dbReference>
<dbReference type="InterPro" id="IPR002156">
    <property type="entry name" value="RNaseH_domain"/>
</dbReference>
<dbReference type="Gene3D" id="3.40.970.10">
    <property type="entry name" value="Ribonuclease H1, N-terminal domain"/>
    <property type="match status" value="1"/>
</dbReference>
<dbReference type="GO" id="GO:0003676">
    <property type="term" value="F:nucleic acid binding"/>
    <property type="evidence" value="ECO:0007669"/>
    <property type="project" value="UniProtKB-UniRule"/>
</dbReference>
<feature type="binding site" evidence="13">
    <location>
        <position position="154"/>
    </location>
    <ligand>
        <name>Mg(2+)</name>
        <dbReference type="ChEBI" id="CHEBI:18420"/>
        <label>2</label>
    </ligand>
</feature>
<dbReference type="STRING" id="760192.Halhy_4833"/>
<dbReference type="GO" id="GO:0004523">
    <property type="term" value="F:RNA-DNA hybrid ribonuclease activity"/>
    <property type="evidence" value="ECO:0007669"/>
    <property type="project" value="UniProtKB-UniRule"/>
</dbReference>
<evidence type="ECO:0000256" key="8">
    <source>
        <dbReference type="ARBA" id="ARBA00022723"/>
    </source>
</evidence>
<dbReference type="AlphaFoldDB" id="F4KYX9"/>
<dbReference type="EC" id="3.1.26.4" evidence="5 12"/>
<reference key="2">
    <citation type="submission" date="2011-04" db="EMBL/GenBank/DDBJ databases">
        <title>Complete sequence of chromosome of Haliscomenobacter hydrossis DSM 1100.</title>
        <authorList>
            <consortium name="US DOE Joint Genome Institute (JGI-PGF)"/>
            <person name="Lucas S."/>
            <person name="Han J."/>
            <person name="Lapidus A."/>
            <person name="Bruce D."/>
            <person name="Goodwin L."/>
            <person name="Pitluck S."/>
            <person name="Peters L."/>
            <person name="Kyrpides N."/>
            <person name="Mavromatis K."/>
            <person name="Ivanova N."/>
            <person name="Ovchinnikova G."/>
            <person name="Pagani I."/>
            <person name="Daligault H."/>
            <person name="Detter J.C."/>
            <person name="Han C."/>
            <person name="Land M."/>
            <person name="Hauser L."/>
            <person name="Markowitz V."/>
            <person name="Cheng J.-F."/>
            <person name="Hugenholtz P."/>
            <person name="Woyke T."/>
            <person name="Wu D."/>
            <person name="Verbarg S."/>
            <person name="Frueling A."/>
            <person name="Brambilla E."/>
            <person name="Klenk H.-P."/>
            <person name="Eisen J.A."/>
        </authorList>
    </citation>
    <scope>NUCLEOTIDE SEQUENCE</scope>
    <source>
        <strain>DSM 1100</strain>
    </source>
</reference>
<dbReference type="PANTHER" id="PTHR10642:SF26">
    <property type="entry name" value="RIBONUCLEASE H1"/>
    <property type="match status" value="1"/>
</dbReference>
<comment type="function">
    <text evidence="3 12">Endonuclease that specifically degrades the RNA of RNA-DNA hybrids.</text>
</comment>
<dbReference type="PIRSF" id="PIRSF037839">
    <property type="entry name" value="Ribonuclease_H"/>
    <property type="match status" value="1"/>
</dbReference>
<dbReference type="SUPFAM" id="SSF53098">
    <property type="entry name" value="Ribonuclease H-like"/>
    <property type="match status" value="1"/>
</dbReference>
<evidence type="ECO:0000256" key="7">
    <source>
        <dbReference type="ARBA" id="ARBA00022722"/>
    </source>
</evidence>
<evidence type="ECO:0000313" key="15">
    <source>
        <dbReference type="EMBL" id="AEE52666.1"/>
    </source>
</evidence>
<dbReference type="EMBL" id="CP002691">
    <property type="protein sequence ID" value="AEE52666.1"/>
    <property type="molecule type" value="Genomic_DNA"/>
</dbReference>
<dbReference type="GO" id="GO:0046872">
    <property type="term" value="F:metal ion binding"/>
    <property type="evidence" value="ECO:0007669"/>
    <property type="project" value="UniProtKB-KW"/>
</dbReference>
<dbReference type="Proteomes" id="UP000008461">
    <property type="component" value="Chromosome"/>
</dbReference>
<dbReference type="InterPro" id="IPR037056">
    <property type="entry name" value="RNase_H1_N_sf"/>
</dbReference>
<comment type="cofactor">
    <cofactor evidence="2">
        <name>Mg(2+)</name>
        <dbReference type="ChEBI" id="CHEBI:18420"/>
    </cofactor>
</comment>
<evidence type="ECO:0000256" key="9">
    <source>
        <dbReference type="ARBA" id="ARBA00022759"/>
    </source>
</evidence>
<organism evidence="15 16">
    <name type="scientific">Haliscomenobacter hydrossis (strain ATCC 27775 / DSM 1100 / LMG 10767 / O)</name>
    <dbReference type="NCBI Taxonomy" id="760192"/>
    <lineage>
        <taxon>Bacteria</taxon>
        <taxon>Pseudomonadati</taxon>
        <taxon>Bacteroidota</taxon>
        <taxon>Saprospiria</taxon>
        <taxon>Saprospirales</taxon>
        <taxon>Haliscomenobacteraceae</taxon>
        <taxon>Haliscomenobacter</taxon>
    </lineage>
</organism>
<comment type="catalytic activity">
    <reaction evidence="1 12">
        <text>Endonucleolytic cleavage to 5'-phosphomonoester.</text>
        <dbReference type="EC" id="3.1.26.4"/>
    </reaction>
</comment>
<keyword evidence="7 12" id="KW-0540">Nuclease</keyword>
<dbReference type="InterPro" id="IPR017290">
    <property type="entry name" value="RNase_H_bac"/>
</dbReference>
<evidence type="ECO:0000256" key="6">
    <source>
        <dbReference type="ARBA" id="ARBA00017721"/>
    </source>
</evidence>
<keyword evidence="16" id="KW-1185">Reference proteome</keyword>
<protein>
    <recommendedName>
        <fullName evidence="6 12">Ribonuclease H</fullName>
        <ecNumber evidence="5 12">3.1.26.4</ecNumber>
    </recommendedName>
</protein>
<reference evidence="15 16" key="1">
    <citation type="journal article" date="2011" name="Stand. Genomic Sci.">
        <title>Complete genome sequence of Haliscomenobacter hydrossis type strain (O).</title>
        <authorList>
            <consortium name="US DOE Joint Genome Institute (JGI-PGF)"/>
            <person name="Daligault H."/>
            <person name="Lapidus A."/>
            <person name="Zeytun A."/>
            <person name="Nolan M."/>
            <person name="Lucas S."/>
            <person name="Del Rio T.G."/>
            <person name="Tice H."/>
            <person name="Cheng J.F."/>
            <person name="Tapia R."/>
            <person name="Han C."/>
            <person name="Goodwin L."/>
            <person name="Pitluck S."/>
            <person name="Liolios K."/>
            <person name="Pagani I."/>
            <person name="Ivanova N."/>
            <person name="Huntemann M."/>
            <person name="Mavromatis K."/>
            <person name="Mikhailova N."/>
            <person name="Pati A."/>
            <person name="Chen A."/>
            <person name="Palaniappan K."/>
            <person name="Land M."/>
            <person name="Hauser L."/>
            <person name="Brambilla E.M."/>
            <person name="Rohde M."/>
            <person name="Verbarg S."/>
            <person name="Goker M."/>
            <person name="Bristow J."/>
            <person name="Eisen J.A."/>
            <person name="Markowitz V."/>
            <person name="Hugenholtz P."/>
            <person name="Kyrpides N.C."/>
            <person name="Klenk H.P."/>
            <person name="Woyke T."/>
        </authorList>
    </citation>
    <scope>NUCLEOTIDE SEQUENCE [LARGE SCALE GENOMIC DNA]</scope>
    <source>
        <strain evidence="16">ATCC 27775 / DSM 1100 / LMG 10767 / O</strain>
    </source>
</reference>
<dbReference type="Pfam" id="PF00075">
    <property type="entry name" value="RNase_H"/>
    <property type="match status" value="1"/>
</dbReference>
<evidence type="ECO:0000256" key="1">
    <source>
        <dbReference type="ARBA" id="ARBA00000077"/>
    </source>
</evidence>
<evidence type="ECO:0000313" key="16">
    <source>
        <dbReference type="Proteomes" id="UP000008461"/>
    </source>
</evidence>
<evidence type="ECO:0000259" key="14">
    <source>
        <dbReference type="PROSITE" id="PS50879"/>
    </source>
</evidence>
<dbReference type="PROSITE" id="PS50879">
    <property type="entry name" value="RNASE_H_1"/>
    <property type="match status" value="1"/>
</dbReference>
<dbReference type="Pfam" id="PF01693">
    <property type="entry name" value="Cauli_VI"/>
    <property type="match status" value="1"/>
</dbReference>
<comment type="similarity">
    <text evidence="4 12">Belongs to the RNase H family.</text>
</comment>
<evidence type="ECO:0000256" key="3">
    <source>
        <dbReference type="ARBA" id="ARBA00004065"/>
    </source>
</evidence>
<dbReference type="FunFam" id="3.40.970.10:FF:000002">
    <property type="entry name" value="Ribonuclease H"/>
    <property type="match status" value="1"/>
</dbReference>
<dbReference type="SUPFAM" id="SSF55658">
    <property type="entry name" value="L9 N-domain-like"/>
    <property type="match status" value="1"/>
</dbReference>
<comment type="cofactor">
    <cofactor evidence="13">
        <name>Mn(2+)</name>
        <dbReference type="ChEBI" id="CHEBI:29035"/>
    </cofactor>
    <cofactor evidence="13">
        <name>Mg(2+)</name>
        <dbReference type="ChEBI" id="CHEBI:18420"/>
    </cofactor>
    <text evidence="13">Binds 2 metal ions per subunit. Manganese or magnesium.</text>
</comment>